<feature type="domain" description="Importin N-terminal" evidence="5">
    <location>
        <begin position="52"/>
        <end position="138"/>
    </location>
</feature>
<dbReference type="InterPro" id="IPR045065">
    <property type="entry name" value="XPO1/5"/>
</dbReference>
<dbReference type="InterPro" id="IPR016024">
    <property type="entry name" value="ARM-type_fold"/>
</dbReference>
<feature type="region of interest" description="Disordered" evidence="4">
    <location>
        <begin position="1241"/>
        <end position="1263"/>
    </location>
</feature>
<dbReference type="InterPro" id="IPR013598">
    <property type="entry name" value="Exportin-1/Importin-b-like"/>
</dbReference>
<evidence type="ECO:0000256" key="2">
    <source>
        <dbReference type="ARBA" id="ARBA00022694"/>
    </source>
</evidence>
<dbReference type="SMART" id="SM00913">
    <property type="entry name" value="IBN_N"/>
    <property type="match status" value="1"/>
</dbReference>
<feature type="compositionally biased region" description="Basic residues" evidence="4">
    <location>
        <begin position="1249"/>
        <end position="1258"/>
    </location>
</feature>
<dbReference type="InterPro" id="IPR011989">
    <property type="entry name" value="ARM-like"/>
</dbReference>
<dbReference type="SUPFAM" id="SSF48371">
    <property type="entry name" value="ARM repeat"/>
    <property type="match status" value="1"/>
</dbReference>
<reference evidence="6 7" key="1">
    <citation type="submission" date="2024-02" db="EMBL/GenBank/DDBJ databases">
        <title>First draft genome assembly of two strains of Seiridium cardinale.</title>
        <authorList>
            <person name="Emiliani G."/>
            <person name="Scali E."/>
        </authorList>
    </citation>
    <scope>NUCLEOTIDE SEQUENCE [LARGE SCALE GENOMIC DNA]</scope>
    <source>
        <strain evidence="6 7">BM-138-000479</strain>
    </source>
</reference>
<comment type="similarity">
    <text evidence="1">Belongs to the exportin family.</text>
</comment>
<gene>
    <name evidence="6" type="ORF">SCAR479_10608</name>
</gene>
<evidence type="ECO:0000256" key="3">
    <source>
        <dbReference type="ARBA" id="ARBA00025147"/>
    </source>
</evidence>
<evidence type="ECO:0000313" key="6">
    <source>
        <dbReference type="EMBL" id="KAK9772738.1"/>
    </source>
</evidence>
<sequence>MASQHVNGNTAMAGAEGVNGNMANGLSILPRIHEALELIHNPRAPNQARQEAQQFLEEVKSLDEAPSHGYTLASDKTQSPVVRHYALSLLEHAIKHKWNKYPQEHQAALRQWVMELSRDISREDPIYLRNKIAQLWVEVAKRCWAGSWMDMDALLVQLWQVPDSAVHKELVLLILETLSDEIFNSDDPAVAVRESLLSRASVEIFTPAAVLLETFPNREAGPEVRCGDEGWLGRITQFLSQCLTGDLQNNEELRNCIVRAFAVLFSLMPWVIPNAATATGCVPAMCQGLRASHIAVQKGALEAMHALYSRNSLVDQEFLDLVVPLYNSQCVELFGQLFQWATVDAEDIDDDQYQFGKKLSEVLSFLGNYLDRRFAVLPKDPERVDFQGFLRLLLMVVQSQSLIVSIPVLVTWTRLLGHRPLGQSIAELPEFIGPLLELCGSRLVRYENLPEDTQDPTFLFLLEDTDTVPERHAFLGNYRRYASTVIEHIVQLKLADAVSHVLTQTENVLQNLYNGQPGFNPSTYEKNSPAVLRVDAQATVIEAALRGCMKWRGKKEVSSQDIGSLEEMLEEWASRVLSMTFEDPIIRKRVLQLLVVFSTTALDRKPRFMLKVLEHILMTWPAPQPEYRQYNEAIKDLQTESMLELQRLAAKMPDHLLDVYDQIATKVNEMIASGTMDEKRQITYQTFLFTIIHRCSRLDKETKVQKLQEFIEPIKNQWRNEKLKEALASYGGFCEMMALDKAQAYLARKRVHEVKDWGSMPLDEEGKALQAEMEERQTALPLRPTKSMLTASIEKIDKETVAYKTACILWQDGFPLILPELLNFLSHAHASASPDSWVGLPAEMKSIVGRVLTDRFWQAGISEGSKDEFYARVVDKKHTMEGLGSTIRGSIRFVRESVYAILYCMSRLDVEFYGFKELPGPLANALMANSYSLSPHQQINLLNLVRYLVDSCPTDLRDHFLPPLMAACFQQMDAKITSEWEKLENQKGVQAGESALAEEMKSESILRQLTYTAVMMVADFLDPARMSKSHHLHPDLQSGPAKMWLDLPLAKPDGNTAKYATLRRFCLMQSEIVEPLLMFCTHVIRVRDSRCCSIMLRVFRSIVPEFRNVEDMHVTSTSDSQKVSNIDNSPIPPTTASLIREYISNDVLRACIQSINEHYFVDLQKEIATFIGTIIHYYSPLTQTPKNVLLSIPNLREEDITEAIVRIVEAQNAKVQRNYVLQLLSELKGVSISELGKLGTGAGSITSSRKSHHGKKASRSQMAQEFMTPAAPQAANGGYAGANKNEEGLEGVAGLFNQ</sequence>
<evidence type="ECO:0000256" key="1">
    <source>
        <dbReference type="ARBA" id="ARBA00009466"/>
    </source>
</evidence>
<keyword evidence="2" id="KW-0819">tRNA processing</keyword>
<protein>
    <submittedName>
        <fullName evidence="6">Armadillo-type protein</fullName>
    </submittedName>
</protein>
<proteinExistence type="inferred from homology"/>
<comment type="caution">
    <text evidence="6">The sequence shown here is derived from an EMBL/GenBank/DDBJ whole genome shotgun (WGS) entry which is preliminary data.</text>
</comment>
<name>A0ABR2XG26_9PEZI</name>
<evidence type="ECO:0000313" key="7">
    <source>
        <dbReference type="Proteomes" id="UP001465668"/>
    </source>
</evidence>
<dbReference type="PROSITE" id="PS50166">
    <property type="entry name" value="IMPORTIN_B_NT"/>
    <property type="match status" value="1"/>
</dbReference>
<dbReference type="EMBL" id="JARVKM010000058">
    <property type="protein sequence ID" value="KAK9772738.1"/>
    <property type="molecule type" value="Genomic_DNA"/>
</dbReference>
<dbReference type="Pfam" id="PF08389">
    <property type="entry name" value="Xpo1"/>
    <property type="match status" value="1"/>
</dbReference>
<dbReference type="Gene3D" id="1.25.10.10">
    <property type="entry name" value="Leucine-rich Repeat Variant"/>
    <property type="match status" value="1"/>
</dbReference>
<accession>A0ABR2XG26</accession>
<dbReference type="InterPro" id="IPR001494">
    <property type="entry name" value="Importin-beta_N"/>
</dbReference>
<dbReference type="PANTHER" id="PTHR11223">
    <property type="entry name" value="EXPORTIN 1/5"/>
    <property type="match status" value="1"/>
</dbReference>
<evidence type="ECO:0000256" key="4">
    <source>
        <dbReference type="SAM" id="MobiDB-lite"/>
    </source>
</evidence>
<dbReference type="Pfam" id="PF03810">
    <property type="entry name" value="IBN_N"/>
    <property type="match status" value="1"/>
</dbReference>
<keyword evidence="7" id="KW-1185">Reference proteome</keyword>
<organism evidence="6 7">
    <name type="scientific">Seiridium cardinale</name>
    <dbReference type="NCBI Taxonomy" id="138064"/>
    <lineage>
        <taxon>Eukaryota</taxon>
        <taxon>Fungi</taxon>
        <taxon>Dikarya</taxon>
        <taxon>Ascomycota</taxon>
        <taxon>Pezizomycotina</taxon>
        <taxon>Sordariomycetes</taxon>
        <taxon>Xylariomycetidae</taxon>
        <taxon>Amphisphaeriales</taxon>
        <taxon>Sporocadaceae</taxon>
        <taxon>Seiridium</taxon>
    </lineage>
</organism>
<dbReference type="PANTHER" id="PTHR11223:SF3">
    <property type="entry name" value="EXPORTIN-5"/>
    <property type="match status" value="1"/>
</dbReference>
<dbReference type="Proteomes" id="UP001465668">
    <property type="component" value="Unassembled WGS sequence"/>
</dbReference>
<comment type="function">
    <text evidence="3">tRNA nucleus export receptor which facilitates tRNA translocation across the nuclear pore complex. Involved in pre-tRNA splicing, probably by affecting the interaction of pre-tRNA with splicing endonuclease.</text>
</comment>
<dbReference type="InterPro" id="IPR045478">
    <property type="entry name" value="Exportin-5_C"/>
</dbReference>
<evidence type="ECO:0000259" key="5">
    <source>
        <dbReference type="PROSITE" id="PS50166"/>
    </source>
</evidence>
<dbReference type="Pfam" id="PF19273">
    <property type="entry name" value="Exportin-5"/>
    <property type="match status" value="1"/>
</dbReference>